<dbReference type="InterPro" id="IPR029052">
    <property type="entry name" value="Metallo-depent_PP-like"/>
</dbReference>
<evidence type="ECO:0000313" key="2">
    <source>
        <dbReference type="EMBL" id="MDQ0469342.1"/>
    </source>
</evidence>
<accession>A0ABU0J501</accession>
<dbReference type="InterPro" id="IPR051918">
    <property type="entry name" value="STPP_CPPED1"/>
</dbReference>
<gene>
    <name evidence="2" type="ORF">QO011_002353</name>
</gene>
<protein>
    <submittedName>
        <fullName evidence="2">3',5'-cyclic AMP phosphodiesterase CpdA</fullName>
    </submittedName>
</protein>
<organism evidence="2 3">
    <name type="scientific">Labrys wisconsinensis</name>
    <dbReference type="NCBI Taxonomy" id="425677"/>
    <lineage>
        <taxon>Bacteria</taxon>
        <taxon>Pseudomonadati</taxon>
        <taxon>Pseudomonadota</taxon>
        <taxon>Alphaproteobacteria</taxon>
        <taxon>Hyphomicrobiales</taxon>
        <taxon>Xanthobacteraceae</taxon>
        <taxon>Labrys</taxon>
    </lineage>
</organism>
<dbReference type="PANTHER" id="PTHR43143:SF1">
    <property type="entry name" value="SERINE_THREONINE-PROTEIN PHOSPHATASE CPPED1"/>
    <property type="match status" value="1"/>
</dbReference>
<feature type="domain" description="Calcineurin-like phosphoesterase" evidence="1">
    <location>
        <begin position="4"/>
        <end position="207"/>
    </location>
</feature>
<sequence length="306" mass="34416">MASTIILVSDMHLSRARPFFQFNWEIFLQAMRADPPDLVLAGGDVALNAPSHPDDLAYAREQLDRLPCPWLMVPGNHDVGNNPPPPETIDTRGEITISQALLDHYRNVMGPDFWTRDIDGWRIIGLDGLLCGSGLPAEAEQAAFLKDAMAGAGARPVSLFFHKPVFRDDIGETDIFQSVWYPRARGLIRPYLASGHVRLVLSGHTHEGRDETVGPTRHVWIPSLAFVTDMQGEWRPDLRGRRRVGWLRMRLGLGLAETIEIVRHEPDELLITDISGWMRCGGIRHYEAFTGRRRFPGMPDTEAADR</sequence>
<dbReference type="EMBL" id="JAUSVX010000003">
    <property type="protein sequence ID" value="MDQ0469342.1"/>
    <property type="molecule type" value="Genomic_DNA"/>
</dbReference>
<keyword evidence="3" id="KW-1185">Reference proteome</keyword>
<reference evidence="2 3" key="1">
    <citation type="submission" date="2023-07" db="EMBL/GenBank/DDBJ databases">
        <title>Genomic Encyclopedia of Type Strains, Phase IV (KMG-IV): sequencing the most valuable type-strain genomes for metagenomic binning, comparative biology and taxonomic classification.</title>
        <authorList>
            <person name="Goeker M."/>
        </authorList>
    </citation>
    <scope>NUCLEOTIDE SEQUENCE [LARGE SCALE GENOMIC DNA]</scope>
    <source>
        <strain evidence="2 3">DSM 19619</strain>
    </source>
</reference>
<evidence type="ECO:0000259" key="1">
    <source>
        <dbReference type="Pfam" id="PF00149"/>
    </source>
</evidence>
<dbReference type="PANTHER" id="PTHR43143">
    <property type="entry name" value="METALLOPHOSPHOESTERASE, CALCINEURIN SUPERFAMILY"/>
    <property type="match status" value="1"/>
</dbReference>
<dbReference type="InterPro" id="IPR004843">
    <property type="entry name" value="Calcineurin-like_PHP"/>
</dbReference>
<proteinExistence type="predicted"/>
<dbReference type="Pfam" id="PF00149">
    <property type="entry name" value="Metallophos"/>
    <property type="match status" value="1"/>
</dbReference>
<dbReference type="SUPFAM" id="SSF56300">
    <property type="entry name" value="Metallo-dependent phosphatases"/>
    <property type="match status" value="1"/>
</dbReference>
<dbReference type="Proteomes" id="UP001242480">
    <property type="component" value="Unassembled WGS sequence"/>
</dbReference>
<comment type="caution">
    <text evidence="2">The sequence shown here is derived from an EMBL/GenBank/DDBJ whole genome shotgun (WGS) entry which is preliminary data.</text>
</comment>
<name>A0ABU0J501_9HYPH</name>
<dbReference type="RefSeq" id="WP_307271940.1">
    <property type="nucleotide sequence ID" value="NZ_JAUSVX010000003.1"/>
</dbReference>
<evidence type="ECO:0000313" key="3">
    <source>
        <dbReference type="Proteomes" id="UP001242480"/>
    </source>
</evidence>
<dbReference type="Gene3D" id="3.60.21.10">
    <property type="match status" value="1"/>
</dbReference>